<feature type="region of interest" description="Disordered" evidence="6">
    <location>
        <begin position="214"/>
        <end position="261"/>
    </location>
</feature>
<evidence type="ECO:0000256" key="2">
    <source>
        <dbReference type="ARBA" id="ARBA00022741"/>
    </source>
</evidence>
<dbReference type="EMBL" id="CDMZ01001606">
    <property type="protein sequence ID" value="CEM35107.1"/>
    <property type="molecule type" value="Genomic_DNA"/>
</dbReference>
<evidence type="ECO:0000259" key="7">
    <source>
        <dbReference type="Pfam" id="PF13086"/>
    </source>
</evidence>
<dbReference type="VEuPathDB" id="CryptoDB:Cvel_23615"/>
<reference evidence="9" key="1">
    <citation type="submission" date="2014-11" db="EMBL/GenBank/DDBJ databases">
        <authorList>
            <person name="Otto D Thomas"/>
            <person name="Naeem Raeece"/>
        </authorList>
    </citation>
    <scope>NUCLEOTIDE SEQUENCE</scope>
</reference>
<sequence>MSRSNLASSAFRDLKKILMPQKVEGAHKQTEYSLAMTLPNNSVLVGKGRGQGKIKLTTGFRWAVKDLASAAARKGLIPSRHHLKESFPGLWRLLEGIECPCGKMRCRFRPRDVEAQWKDALSVALSSSSSSSSSAASNGLTEAFRDFPPQCDLVKAQGERKAEEVGGWKGGEGECRPVTLQEFSTLTALCTESLRVSDTALGHLARNVPIVDSLRGEEGSSLPGRIKRRRRRRGQDEQGSGAERKLATRPSTPTGRKGRDSGRLTYFRLQSVAVARERQASITRAAGTFDAFEAAQATVHHWSGSGGLFEMEIGVDARAAQVKGGGIGRGGKAQKVASFALAAGDFAIVRLEDTESARLAEKLEELHGRGFDYSLVSACSSSDFPTVADSSILRVDEEMKREREGEEERGSGVAAQAGRVPSWDRPEVLQRAQTLFCLQCGDGLVKSTEELLDTERAPVECPSCGACDSPKKRNREGGAGTEKEIPELSASSVVLAAQQREDEEAEEEEEDEEEEWEENFEDSPIDTGGTTEGGYSAFPLPPVSSSSPLGAGAALYTNAGNAMRLKQPCAERFSDRYRFFDPRKVWVGRLNASPIWSEDESRSTLSLTLQSIHEDSSRSERKMLGHEDSSEKGILEGGGGDQKESSSSSPAPDGLPVGASVWTLPVPMVKPVFHREREALVRFCSAGPSPCSPEISRIILRRFGCHQGGTGASSFSKKDEEDEPVEEEKSAAVQQRESLIGRGRRLHRPPGGRIPRGERERKAGWRSNGSQEEGKGRNAEEDWKEKCVRGLTADQRKTVLAIHNSDSPILLLQGAPGTGKSHSIAALVDLWQNDPEDDSPIFVCTGTHASLSALRNHLKKRGIDVASARKRVKKSDDKDEEEAGEGEGESSDSEGDERNERWSDGESTGQEGQSKKAEVFLQTVYDTASVPLPQLINGSRVLLDEAPKLTEPASLIPIVRHQCKRLVLSGDVRQLAPIVLSDDLQFLAQENRESSRCESSIETGESDHVPLTKSLFERLEKEPLVPPTFWLSEQFRMSEELFDFVNRKFYGGRVRSARRCADQPPLPSLFPAARASEQSPDRPPLRFPFLFIDTSVPFPFPSNEIAEAGTQAEGTAGEVPPCVGMGTGTGAEGESRGPSGSVQNGTEALIIRWVIEALGRDGVAPEEMMVLSPYELHRRVLRETVHGETGDGDVPKTKTKWGEIGQSRDLINREPHPQILTVDSVQGCERDFVIFSAVRANTRGQLGFTKDPRRLCVALTRARRGLILVGNGATLRSSEGNWKDLVHFAREKGAVACLRPKKGAERYTTATVPPFPSQSNPGLTTDEGHCDIETSSIELVFLPPSRECSPKK</sequence>
<keyword evidence="5" id="KW-0067">ATP-binding</keyword>
<keyword evidence="2" id="KW-0547">Nucleotide-binding</keyword>
<feature type="compositionally biased region" description="Basic and acidic residues" evidence="6">
    <location>
        <begin position="399"/>
        <end position="410"/>
    </location>
</feature>
<dbReference type="SUPFAM" id="SSF52540">
    <property type="entry name" value="P-loop containing nucleoside triphosphate hydrolases"/>
    <property type="match status" value="1"/>
</dbReference>
<feature type="region of interest" description="Disordered" evidence="6">
    <location>
        <begin position="459"/>
        <end position="485"/>
    </location>
</feature>
<evidence type="ECO:0000256" key="5">
    <source>
        <dbReference type="ARBA" id="ARBA00022840"/>
    </source>
</evidence>
<dbReference type="InterPro" id="IPR041677">
    <property type="entry name" value="DNA2/NAM7_AAA_11"/>
</dbReference>
<evidence type="ECO:0000256" key="4">
    <source>
        <dbReference type="ARBA" id="ARBA00022806"/>
    </source>
</evidence>
<feature type="region of interest" description="Disordered" evidence="6">
    <location>
        <begin position="497"/>
        <end position="542"/>
    </location>
</feature>
<dbReference type="GO" id="GO:0005524">
    <property type="term" value="F:ATP binding"/>
    <property type="evidence" value="ECO:0007669"/>
    <property type="project" value="UniProtKB-KW"/>
</dbReference>
<accession>A0A0G4GW46</accession>
<dbReference type="GO" id="GO:0043139">
    <property type="term" value="F:5'-3' DNA helicase activity"/>
    <property type="evidence" value="ECO:0007669"/>
    <property type="project" value="TreeGrafter"/>
</dbReference>
<feature type="compositionally biased region" description="Acidic residues" evidence="6">
    <location>
        <begin position="501"/>
        <end position="524"/>
    </location>
</feature>
<feature type="compositionally biased region" description="Acidic residues" evidence="6">
    <location>
        <begin position="878"/>
        <end position="895"/>
    </location>
</feature>
<dbReference type="CDD" id="cd18808">
    <property type="entry name" value="SF1_C_Upf1"/>
    <property type="match status" value="1"/>
</dbReference>
<evidence type="ECO:0000256" key="3">
    <source>
        <dbReference type="ARBA" id="ARBA00022801"/>
    </source>
</evidence>
<dbReference type="PANTHER" id="PTHR43788">
    <property type="entry name" value="DNA2/NAM7 HELICASE FAMILY MEMBER"/>
    <property type="match status" value="1"/>
</dbReference>
<dbReference type="Pfam" id="PF13086">
    <property type="entry name" value="AAA_11"/>
    <property type="match status" value="1"/>
</dbReference>
<dbReference type="Gene3D" id="3.40.50.300">
    <property type="entry name" value="P-loop containing nucleotide triphosphate hydrolases"/>
    <property type="match status" value="2"/>
</dbReference>
<comment type="similarity">
    <text evidence="1">Belongs to the DNA2/NAM7 helicase family.</text>
</comment>
<feature type="compositionally biased region" description="Basic and acidic residues" evidence="6">
    <location>
        <begin position="612"/>
        <end position="634"/>
    </location>
</feature>
<name>A0A0G4GW46_9ALVE</name>
<keyword evidence="3" id="KW-0378">Hydrolase</keyword>
<evidence type="ECO:0008006" key="10">
    <source>
        <dbReference type="Google" id="ProtNLM"/>
    </source>
</evidence>
<keyword evidence="4" id="KW-0347">Helicase</keyword>
<dbReference type="Pfam" id="PF13087">
    <property type="entry name" value="AAA_12"/>
    <property type="match status" value="1"/>
</dbReference>
<feature type="region of interest" description="Disordered" evidence="6">
    <location>
        <begin position="709"/>
        <end position="782"/>
    </location>
</feature>
<proteinExistence type="inferred from homology"/>
<evidence type="ECO:0000256" key="6">
    <source>
        <dbReference type="SAM" id="MobiDB-lite"/>
    </source>
</evidence>
<dbReference type="InterPro" id="IPR047187">
    <property type="entry name" value="SF1_C_Upf1"/>
</dbReference>
<gene>
    <name evidence="9" type="ORF">Cvel_23615</name>
</gene>
<feature type="region of interest" description="Disordered" evidence="6">
    <location>
        <begin position="399"/>
        <end position="419"/>
    </location>
</feature>
<dbReference type="InterPro" id="IPR050534">
    <property type="entry name" value="Coronavir_polyprotein_1ab"/>
</dbReference>
<organism evidence="9">
    <name type="scientific">Chromera velia CCMP2878</name>
    <dbReference type="NCBI Taxonomy" id="1169474"/>
    <lineage>
        <taxon>Eukaryota</taxon>
        <taxon>Sar</taxon>
        <taxon>Alveolata</taxon>
        <taxon>Colpodellida</taxon>
        <taxon>Chromeraceae</taxon>
        <taxon>Chromera</taxon>
    </lineage>
</organism>
<dbReference type="InterPro" id="IPR041679">
    <property type="entry name" value="DNA2/NAM7-like_C"/>
</dbReference>
<feature type="domain" description="DNA2/NAM7 helicase helicase" evidence="7">
    <location>
        <begin position="871"/>
        <end position="981"/>
    </location>
</feature>
<evidence type="ECO:0000313" key="9">
    <source>
        <dbReference type="EMBL" id="CEM35107.1"/>
    </source>
</evidence>
<feature type="region of interest" description="Disordered" evidence="6">
    <location>
        <begin position="1112"/>
        <end position="1143"/>
    </location>
</feature>
<feature type="region of interest" description="Disordered" evidence="6">
    <location>
        <begin position="612"/>
        <end position="660"/>
    </location>
</feature>
<feature type="domain" description="DNA2/NAM7 helicase-like C-terminal" evidence="8">
    <location>
        <begin position="1012"/>
        <end position="1271"/>
    </location>
</feature>
<protein>
    <recommendedName>
        <fullName evidence="10">AAA+ ATPase domain-containing protein</fullName>
    </recommendedName>
</protein>
<feature type="region of interest" description="Disordered" evidence="6">
    <location>
        <begin position="867"/>
        <end position="915"/>
    </location>
</feature>
<evidence type="ECO:0000259" key="8">
    <source>
        <dbReference type="Pfam" id="PF13087"/>
    </source>
</evidence>
<evidence type="ECO:0000256" key="1">
    <source>
        <dbReference type="ARBA" id="ARBA00007913"/>
    </source>
</evidence>
<dbReference type="InterPro" id="IPR027417">
    <property type="entry name" value="P-loop_NTPase"/>
</dbReference>
<dbReference type="GO" id="GO:0016787">
    <property type="term" value="F:hydrolase activity"/>
    <property type="evidence" value="ECO:0007669"/>
    <property type="project" value="UniProtKB-KW"/>
</dbReference>
<feature type="compositionally biased region" description="Basic and acidic residues" evidence="6">
    <location>
        <begin position="772"/>
        <end position="782"/>
    </location>
</feature>
<dbReference type="PANTHER" id="PTHR43788:SF8">
    <property type="entry name" value="DNA-BINDING PROTEIN SMUBP-2"/>
    <property type="match status" value="1"/>
</dbReference>